<evidence type="ECO:0000256" key="1">
    <source>
        <dbReference type="SAM" id="MobiDB-lite"/>
    </source>
</evidence>
<feature type="compositionally biased region" description="Polar residues" evidence="1">
    <location>
        <begin position="112"/>
        <end position="133"/>
    </location>
</feature>
<keyword evidence="4" id="KW-1185">Reference proteome</keyword>
<feature type="transmembrane region" description="Helical" evidence="2">
    <location>
        <begin position="65"/>
        <end position="92"/>
    </location>
</feature>
<evidence type="ECO:0000256" key="2">
    <source>
        <dbReference type="SAM" id="Phobius"/>
    </source>
</evidence>
<evidence type="ECO:0000313" key="3">
    <source>
        <dbReference type="EMBL" id="PIL28054.1"/>
    </source>
</evidence>
<proteinExistence type="predicted"/>
<keyword evidence="2" id="KW-0812">Transmembrane</keyword>
<name>A0A2G8S2S9_9APHY</name>
<feature type="compositionally biased region" description="Basic and acidic residues" evidence="1">
    <location>
        <begin position="156"/>
        <end position="166"/>
    </location>
</feature>
<feature type="region of interest" description="Disordered" evidence="1">
    <location>
        <begin position="103"/>
        <end position="166"/>
    </location>
</feature>
<feature type="transmembrane region" description="Helical" evidence="2">
    <location>
        <begin position="21"/>
        <end position="45"/>
    </location>
</feature>
<comment type="caution">
    <text evidence="3">The sequence shown here is derived from an EMBL/GenBank/DDBJ whole genome shotgun (WGS) entry which is preliminary data.</text>
</comment>
<dbReference type="EMBL" id="AYKW01000029">
    <property type="protein sequence ID" value="PIL28054.1"/>
    <property type="molecule type" value="Genomic_DNA"/>
</dbReference>
<protein>
    <submittedName>
        <fullName evidence="3">Uncharacterized protein</fullName>
    </submittedName>
</protein>
<evidence type="ECO:0000313" key="4">
    <source>
        <dbReference type="Proteomes" id="UP000230002"/>
    </source>
</evidence>
<organism evidence="3 4">
    <name type="scientific">Ganoderma sinense ZZ0214-1</name>
    <dbReference type="NCBI Taxonomy" id="1077348"/>
    <lineage>
        <taxon>Eukaryota</taxon>
        <taxon>Fungi</taxon>
        <taxon>Dikarya</taxon>
        <taxon>Basidiomycota</taxon>
        <taxon>Agaricomycotina</taxon>
        <taxon>Agaricomycetes</taxon>
        <taxon>Polyporales</taxon>
        <taxon>Polyporaceae</taxon>
        <taxon>Ganoderma</taxon>
    </lineage>
</organism>
<dbReference type="Proteomes" id="UP000230002">
    <property type="component" value="Unassembled WGS sequence"/>
</dbReference>
<accession>A0A2G8S2S9</accession>
<keyword evidence="2" id="KW-0472">Membrane</keyword>
<keyword evidence="2" id="KW-1133">Transmembrane helix</keyword>
<sequence>MARRCLRGYFVAKTGSSQAEKLFAILIESGAVYCSIWTVIVAYQVTKYYTNNTFSPESKSEVSFLSIFGVIMSGMFVPVIAIYPTLIIVLVASNRSHVEKGLAPSAEPIPMSTRTGDTATAAHSKTRPGQRSSVLLIDRQQQDCEDSMMDDASTSTREEWKLERLM</sequence>
<gene>
    <name evidence="3" type="ORF">GSI_09806</name>
</gene>
<dbReference type="AlphaFoldDB" id="A0A2G8S2S9"/>
<dbReference type="OrthoDB" id="3214103at2759"/>
<reference evidence="3 4" key="1">
    <citation type="journal article" date="2015" name="Sci. Rep.">
        <title>Chromosome-level genome map provides insights into diverse defense mechanisms in the medicinal fungus Ganoderma sinense.</title>
        <authorList>
            <person name="Zhu Y."/>
            <person name="Xu J."/>
            <person name="Sun C."/>
            <person name="Zhou S."/>
            <person name="Xu H."/>
            <person name="Nelson D.R."/>
            <person name="Qian J."/>
            <person name="Song J."/>
            <person name="Luo H."/>
            <person name="Xiang L."/>
            <person name="Li Y."/>
            <person name="Xu Z."/>
            <person name="Ji A."/>
            <person name="Wang L."/>
            <person name="Lu S."/>
            <person name="Hayward A."/>
            <person name="Sun W."/>
            <person name="Li X."/>
            <person name="Schwartz D.C."/>
            <person name="Wang Y."/>
            <person name="Chen S."/>
        </authorList>
    </citation>
    <scope>NUCLEOTIDE SEQUENCE [LARGE SCALE GENOMIC DNA]</scope>
    <source>
        <strain evidence="3 4">ZZ0214-1</strain>
    </source>
</reference>